<gene>
    <name evidence="7" type="ORF">V1264_002013</name>
</gene>
<accession>A0AAN9C328</accession>
<evidence type="ECO:0000256" key="1">
    <source>
        <dbReference type="ARBA" id="ARBA00004370"/>
    </source>
</evidence>
<evidence type="ECO:0000313" key="8">
    <source>
        <dbReference type="Proteomes" id="UP001374579"/>
    </source>
</evidence>
<organism evidence="7 8">
    <name type="scientific">Littorina saxatilis</name>
    <dbReference type="NCBI Taxonomy" id="31220"/>
    <lineage>
        <taxon>Eukaryota</taxon>
        <taxon>Metazoa</taxon>
        <taxon>Spiralia</taxon>
        <taxon>Lophotrochozoa</taxon>
        <taxon>Mollusca</taxon>
        <taxon>Gastropoda</taxon>
        <taxon>Caenogastropoda</taxon>
        <taxon>Littorinimorpha</taxon>
        <taxon>Littorinoidea</taxon>
        <taxon>Littorinidae</taxon>
        <taxon>Littorina</taxon>
    </lineage>
</organism>
<feature type="domain" description="G-protein coupled receptors family 1 profile" evidence="6">
    <location>
        <begin position="66"/>
        <end position="336"/>
    </location>
</feature>
<comment type="subcellular location">
    <subcellularLocation>
        <location evidence="1">Membrane</location>
    </subcellularLocation>
</comment>
<evidence type="ECO:0000256" key="2">
    <source>
        <dbReference type="ARBA" id="ARBA00022692"/>
    </source>
</evidence>
<proteinExistence type="predicted"/>
<comment type="caution">
    <text evidence="7">The sequence shown here is derived from an EMBL/GenBank/DDBJ whole genome shotgun (WGS) entry which is preliminary data.</text>
</comment>
<feature type="transmembrane region" description="Helical" evidence="5">
    <location>
        <begin position="224"/>
        <end position="244"/>
    </location>
</feature>
<feature type="transmembrane region" description="Helical" evidence="5">
    <location>
        <begin position="88"/>
        <end position="108"/>
    </location>
</feature>
<keyword evidence="4 5" id="KW-0472">Membrane</keyword>
<sequence length="383" mass="42768">MATKAVFTTPATTASAIITNATQAFASNTTDLWKHPTINRADSFWGTVYTTVEVVSSVLSVFILGLNLLVLVVILSSSPLRSRPRNQLLLSLVAVFLMLGVFDTAFSADYASKRQWSHGCYFHVVRSLLVRYVQYFVSIWGVVVLILHYLLRLLRYEGPQWLMRLPAWVLRAVTPLFVASPWITAVVVMVPLVFGGLHKHAYLIWTDSRCPLILERWATVLDNMLSFFLPALVIVALTIAIMVLHRRQSKSGGVQRGGGGEMGAELVEGGEDDVEAPLVFELTGVMILCFHAPEHIFYASRLPFTLSWRTAVSLSVTMELFSELLPIVLAALWLWLFQDLKERLVELVAKLPCCLALCPFRSPPKSSGETTVPHVAFRDLHDE</sequence>
<dbReference type="Proteomes" id="UP001374579">
    <property type="component" value="Unassembled WGS sequence"/>
</dbReference>
<dbReference type="AlphaFoldDB" id="A0AAN9C328"/>
<feature type="transmembrane region" description="Helical" evidence="5">
    <location>
        <begin position="54"/>
        <end position="76"/>
    </location>
</feature>
<dbReference type="InterPro" id="IPR017452">
    <property type="entry name" value="GPCR_Rhodpsn_7TM"/>
</dbReference>
<keyword evidence="2 5" id="KW-0812">Transmembrane</keyword>
<evidence type="ECO:0000256" key="5">
    <source>
        <dbReference type="SAM" id="Phobius"/>
    </source>
</evidence>
<reference evidence="7 8" key="1">
    <citation type="submission" date="2024-02" db="EMBL/GenBank/DDBJ databases">
        <title>Chromosome-scale genome assembly of the rough periwinkle Littorina saxatilis.</title>
        <authorList>
            <person name="De Jode A."/>
            <person name="Faria R."/>
            <person name="Formenti G."/>
            <person name="Sims Y."/>
            <person name="Smith T.P."/>
            <person name="Tracey A."/>
            <person name="Wood J.M.D."/>
            <person name="Zagrodzka Z.B."/>
            <person name="Johannesson K."/>
            <person name="Butlin R.K."/>
            <person name="Leder E.H."/>
        </authorList>
    </citation>
    <scope>NUCLEOTIDE SEQUENCE [LARGE SCALE GENOMIC DNA]</scope>
    <source>
        <strain evidence="7">Snail1</strain>
        <tissue evidence="7">Muscle</tissue>
    </source>
</reference>
<evidence type="ECO:0000259" key="6">
    <source>
        <dbReference type="PROSITE" id="PS50262"/>
    </source>
</evidence>
<dbReference type="EMBL" id="JBAMIC010000001">
    <property type="protein sequence ID" value="KAK7116309.1"/>
    <property type="molecule type" value="Genomic_DNA"/>
</dbReference>
<feature type="transmembrane region" description="Helical" evidence="5">
    <location>
        <begin position="172"/>
        <end position="194"/>
    </location>
</feature>
<dbReference type="SUPFAM" id="SSF81321">
    <property type="entry name" value="Family A G protein-coupled receptor-like"/>
    <property type="match status" value="1"/>
</dbReference>
<dbReference type="PROSITE" id="PS50262">
    <property type="entry name" value="G_PROTEIN_RECEP_F1_2"/>
    <property type="match status" value="1"/>
</dbReference>
<name>A0AAN9C328_9CAEN</name>
<dbReference type="Gene3D" id="1.20.1070.10">
    <property type="entry name" value="Rhodopsin 7-helix transmembrane proteins"/>
    <property type="match status" value="1"/>
</dbReference>
<protein>
    <recommendedName>
        <fullName evidence="6">G-protein coupled receptors family 1 profile domain-containing protein</fullName>
    </recommendedName>
</protein>
<feature type="transmembrane region" description="Helical" evidence="5">
    <location>
        <begin position="132"/>
        <end position="151"/>
    </location>
</feature>
<evidence type="ECO:0000256" key="3">
    <source>
        <dbReference type="ARBA" id="ARBA00022989"/>
    </source>
</evidence>
<evidence type="ECO:0000313" key="7">
    <source>
        <dbReference type="EMBL" id="KAK7116309.1"/>
    </source>
</evidence>
<keyword evidence="8" id="KW-1185">Reference proteome</keyword>
<keyword evidence="3 5" id="KW-1133">Transmembrane helix</keyword>
<dbReference type="GO" id="GO:0016020">
    <property type="term" value="C:membrane"/>
    <property type="evidence" value="ECO:0007669"/>
    <property type="project" value="UniProtKB-SubCell"/>
</dbReference>
<evidence type="ECO:0000256" key="4">
    <source>
        <dbReference type="ARBA" id="ARBA00023136"/>
    </source>
</evidence>